<keyword evidence="1" id="KW-0812">Transmembrane</keyword>
<dbReference type="InterPro" id="IPR012902">
    <property type="entry name" value="N_methyl_site"/>
</dbReference>
<dbReference type="EMBL" id="QFXD01000154">
    <property type="protein sequence ID" value="RDH90670.1"/>
    <property type="molecule type" value="Genomic_DNA"/>
</dbReference>
<dbReference type="Pfam" id="PF07963">
    <property type="entry name" value="N_methyl"/>
    <property type="match status" value="1"/>
</dbReference>
<evidence type="ECO:0000313" key="3">
    <source>
        <dbReference type="Proteomes" id="UP000255508"/>
    </source>
</evidence>
<dbReference type="InterPro" id="IPR045584">
    <property type="entry name" value="Pilin-like"/>
</dbReference>
<evidence type="ECO:0000256" key="1">
    <source>
        <dbReference type="SAM" id="Phobius"/>
    </source>
</evidence>
<dbReference type="Proteomes" id="UP000255508">
    <property type="component" value="Unassembled WGS sequence"/>
</dbReference>
<dbReference type="PANTHER" id="PTHR30093">
    <property type="entry name" value="GENERAL SECRETION PATHWAY PROTEIN G"/>
    <property type="match status" value="1"/>
</dbReference>
<dbReference type="NCBIfam" id="TIGR02532">
    <property type="entry name" value="IV_pilin_GFxxxE"/>
    <property type="match status" value="1"/>
</dbReference>
<proteinExistence type="predicted"/>
<evidence type="ECO:0000313" key="2">
    <source>
        <dbReference type="EMBL" id="RDH90670.1"/>
    </source>
</evidence>
<dbReference type="SUPFAM" id="SSF54523">
    <property type="entry name" value="Pili subunits"/>
    <property type="match status" value="1"/>
</dbReference>
<gene>
    <name evidence="2" type="ORF">DIZ79_08480</name>
</gene>
<feature type="transmembrane region" description="Helical" evidence="1">
    <location>
        <begin position="7"/>
        <end position="31"/>
    </location>
</feature>
<keyword evidence="1" id="KW-0472">Membrane</keyword>
<comment type="caution">
    <text evidence="2">The sequence shown here is derived from an EMBL/GenBank/DDBJ whole genome shotgun (WGS) entry which is preliminary data.</text>
</comment>
<reference evidence="2 3" key="1">
    <citation type="journal article" date="2018" name="ISME J.">
        <title>Endosymbiont genomes yield clues of tubeworm success.</title>
        <authorList>
            <person name="Li Y."/>
            <person name="Liles M.R."/>
            <person name="Halanych K.M."/>
        </authorList>
    </citation>
    <scope>NUCLEOTIDE SEQUENCE [LARGE SCALE GENOMIC DNA]</scope>
    <source>
        <strain evidence="2">A1422</strain>
    </source>
</reference>
<protein>
    <submittedName>
        <fullName evidence="2">Prepilin-type cleavage/methylation domain-containing protein</fullName>
    </submittedName>
</protein>
<keyword evidence="1" id="KW-1133">Transmembrane helix</keyword>
<organism evidence="2 3">
    <name type="scientific">endosymbiont of Lamellibrachia luymesi</name>
    <dbReference type="NCBI Taxonomy" id="2200907"/>
    <lineage>
        <taxon>Bacteria</taxon>
        <taxon>Pseudomonadati</taxon>
        <taxon>Pseudomonadota</taxon>
        <taxon>Gammaproteobacteria</taxon>
        <taxon>sulfur-oxidizing symbionts</taxon>
    </lineage>
</organism>
<dbReference type="AlphaFoldDB" id="A0A370DXC8"/>
<sequence length="158" mass="16198">MKKHQSGFTLIELMIVVAIIAILAAIAIPAYNGYISEANLTRVDTAYQEGVNFVRSEMSRRQAVVARGGTFATDTQAEWITALNVSGGTSPSGDPAFGAAANAAGDNIVVTGNGTDVSDIIMSRPAYDPANDANTALTAQTATIDINGTVVFTAGGGS</sequence>
<accession>A0A370DXC8</accession>
<name>A0A370DXC8_9GAMM</name>
<dbReference type="PROSITE" id="PS00409">
    <property type="entry name" value="PROKAR_NTER_METHYL"/>
    <property type="match status" value="1"/>
</dbReference>
<dbReference type="Gene3D" id="3.30.700.10">
    <property type="entry name" value="Glycoprotein, Type 4 Pilin"/>
    <property type="match status" value="1"/>
</dbReference>